<dbReference type="InterPro" id="IPR003661">
    <property type="entry name" value="HisK_dim/P_dom"/>
</dbReference>
<dbReference type="Proteomes" id="UP000192738">
    <property type="component" value="Unassembled WGS sequence"/>
</dbReference>
<dbReference type="InterPro" id="IPR036890">
    <property type="entry name" value="HATPase_C_sf"/>
</dbReference>
<dbReference type="Gene3D" id="3.40.50.2300">
    <property type="match status" value="2"/>
</dbReference>
<dbReference type="InterPro" id="IPR036097">
    <property type="entry name" value="HisK_dim/P_sf"/>
</dbReference>
<dbReference type="OrthoDB" id="9780718at2"/>
<evidence type="ECO:0000259" key="16">
    <source>
        <dbReference type="PROSITE" id="PS50109"/>
    </source>
</evidence>
<dbReference type="CDD" id="cd00082">
    <property type="entry name" value="HisKA"/>
    <property type="match status" value="1"/>
</dbReference>
<evidence type="ECO:0000256" key="3">
    <source>
        <dbReference type="ARBA" id="ARBA00006402"/>
    </source>
</evidence>
<dbReference type="InterPro" id="IPR011006">
    <property type="entry name" value="CheY-like_superfamily"/>
</dbReference>
<dbReference type="InterPro" id="IPR001789">
    <property type="entry name" value="Sig_transdc_resp-reg_receiver"/>
</dbReference>
<protein>
    <recommendedName>
        <fullName evidence="13">Circadian input-output histidine kinase CikA</fullName>
        <ecNumber evidence="4">2.7.13.3</ecNumber>
    </recommendedName>
</protein>
<keyword evidence="10 15" id="KW-1133">Transmembrane helix</keyword>
<dbReference type="SUPFAM" id="SSF103190">
    <property type="entry name" value="Sensory domain-like"/>
    <property type="match status" value="1"/>
</dbReference>
<evidence type="ECO:0000259" key="17">
    <source>
        <dbReference type="PROSITE" id="PS50110"/>
    </source>
</evidence>
<evidence type="ECO:0000256" key="15">
    <source>
        <dbReference type="SAM" id="Phobius"/>
    </source>
</evidence>
<dbReference type="PANTHER" id="PTHR43047">
    <property type="entry name" value="TWO-COMPONENT HISTIDINE PROTEIN KINASE"/>
    <property type="match status" value="1"/>
</dbReference>
<dbReference type="Gene3D" id="6.10.340.10">
    <property type="match status" value="1"/>
</dbReference>
<dbReference type="InterPro" id="IPR004358">
    <property type="entry name" value="Sig_transdc_His_kin-like_C"/>
</dbReference>
<keyword evidence="11" id="KW-0902">Two-component regulatory system</keyword>
<dbReference type="EC" id="2.7.13.3" evidence="4"/>
<dbReference type="SUPFAM" id="SSF52172">
    <property type="entry name" value="CheY-like"/>
    <property type="match status" value="2"/>
</dbReference>
<feature type="modified residue" description="4-aspartylphosphate" evidence="14">
    <location>
        <position position="617"/>
    </location>
</feature>
<keyword evidence="8 15" id="KW-0812">Transmembrane</keyword>
<dbReference type="Pfam" id="PF00672">
    <property type="entry name" value="HAMP"/>
    <property type="match status" value="1"/>
</dbReference>
<dbReference type="CDD" id="cd00156">
    <property type="entry name" value="REC"/>
    <property type="match status" value="1"/>
</dbReference>
<feature type="domain" description="HAMP" evidence="18">
    <location>
        <begin position="211"/>
        <end position="263"/>
    </location>
</feature>
<keyword evidence="5" id="KW-1003">Cell membrane</keyword>
<dbReference type="InterPro" id="IPR003660">
    <property type="entry name" value="HAMP_dom"/>
</dbReference>
<dbReference type="Gene3D" id="1.10.287.130">
    <property type="match status" value="1"/>
</dbReference>
<organism evidence="19 20">
    <name type="scientific">Sporomusa malonica</name>
    <dbReference type="NCBI Taxonomy" id="112901"/>
    <lineage>
        <taxon>Bacteria</taxon>
        <taxon>Bacillati</taxon>
        <taxon>Bacillota</taxon>
        <taxon>Negativicutes</taxon>
        <taxon>Selenomonadales</taxon>
        <taxon>Sporomusaceae</taxon>
        <taxon>Sporomusa</taxon>
    </lineage>
</organism>
<dbReference type="PRINTS" id="PR00344">
    <property type="entry name" value="BCTRLSENSOR"/>
</dbReference>
<feature type="domain" description="Response regulatory" evidence="17">
    <location>
        <begin position="689"/>
        <end position="775"/>
    </location>
</feature>
<feature type="transmembrane region" description="Helical" evidence="15">
    <location>
        <begin position="195"/>
        <end position="214"/>
    </location>
</feature>
<name>A0A1W1ZTS8_9FIRM</name>
<dbReference type="GO" id="GO:0005886">
    <property type="term" value="C:plasma membrane"/>
    <property type="evidence" value="ECO:0007669"/>
    <property type="project" value="UniProtKB-SubCell"/>
</dbReference>
<evidence type="ECO:0000256" key="14">
    <source>
        <dbReference type="PROSITE-ProRule" id="PRU00169"/>
    </source>
</evidence>
<dbReference type="Pfam" id="PF17202">
    <property type="entry name" value="sCache_3_3"/>
    <property type="match status" value="1"/>
</dbReference>
<dbReference type="SMART" id="SM00388">
    <property type="entry name" value="HisKA"/>
    <property type="match status" value="1"/>
</dbReference>
<dbReference type="InterPro" id="IPR005467">
    <property type="entry name" value="His_kinase_dom"/>
</dbReference>
<feature type="modified residue" description="4-aspartylphosphate" evidence="14">
    <location>
        <position position="738"/>
    </location>
</feature>
<dbReference type="SUPFAM" id="SSF55874">
    <property type="entry name" value="ATPase domain of HSP90 chaperone/DNA topoisomerase II/histidine kinase"/>
    <property type="match status" value="1"/>
</dbReference>
<evidence type="ECO:0000256" key="2">
    <source>
        <dbReference type="ARBA" id="ARBA00004651"/>
    </source>
</evidence>
<evidence type="ECO:0000256" key="4">
    <source>
        <dbReference type="ARBA" id="ARBA00012438"/>
    </source>
</evidence>
<dbReference type="CDD" id="cd06225">
    <property type="entry name" value="HAMP"/>
    <property type="match status" value="1"/>
</dbReference>
<evidence type="ECO:0000256" key="6">
    <source>
        <dbReference type="ARBA" id="ARBA00022553"/>
    </source>
</evidence>
<feature type="domain" description="Response regulatory" evidence="17">
    <location>
        <begin position="562"/>
        <end position="681"/>
    </location>
</feature>
<dbReference type="SUPFAM" id="SSF47384">
    <property type="entry name" value="Homodimeric domain of signal transducing histidine kinase"/>
    <property type="match status" value="1"/>
</dbReference>
<dbReference type="Pfam" id="PF00072">
    <property type="entry name" value="Response_reg"/>
    <property type="match status" value="2"/>
</dbReference>
<dbReference type="Gene3D" id="3.30.565.10">
    <property type="entry name" value="Histidine kinase-like ATPase, C-terminal domain"/>
    <property type="match status" value="1"/>
</dbReference>
<dbReference type="SUPFAM" id="SSF158472">
    <property type="entry name" value="HAMP domain-like"/>
    <property type="match status" value="1"/>
</dbReference>
<dbReference type="PROSITE" id="PS50885">
    <property type="entry name" value="HAMP"/>
    <property type="match status" value="1"/>
</dbReference>
<evidence type="ECO:0000256" key="1">
    <source>
        <dbReference type="ARBA" id="ARBA00000085"/>
    </source>
</evidence>
<reference evidence="19 20" key="1">
    <citation type="submission" date="2017-04" db="EMBL/GenBank/DDBJ databases">
        <authorList>
            <person name="Afonso C.L."/>
            <person name="Miller P.J."/>
            <person name="Scott M.A."/>
            <person name="Spackman E."/>
            <person name="Goraichik I."/>
            <person name="Dimitrov K.M."/>
            <person name="Suarez D.L."/>
            <person name="Swayne D.E."/>
        </authorList>
    </citation>
    <scope>NUCLEOTIDE SEQUENCE [LARGE SCALE GENOMIC DNA]</scope>
    <source>
        <strain evidence="19 20">DSM 5090</strain>
    </source>
</reference>
<dbReference type="InterPro" id="IPR033463">
    <property type="entry name" value="sCache_3"/>
</dbReference>
<evidence type="ECO:0000256" key="13">
    <source>
        <dbReference type="ARBA" id="ARBA00074306"/>
    </source>
</evidence>
<gene>
    <name evidence="19" type="ORF">SAMN04488500_104195</name>
</gene>
<dbReference type="CDD" id="cd16922">
    <property type="entry name" value="HATPase_EvgS-ArcB-TorS-like"/>
    <property type="match status" value="1"/>
</dbReference>
<dbReference type="SMART" id="SM00448">
    <property type="entry name" value="REC"/>
    <property type="match status" value="1"/>
</dbReference>
<evidence type="ECO:0000256" key="5">
    <source>
        <dbReference type="ARBA" id="ARBA00022475"/>
    </source>
</evidence>
<accession>A0A1W1ZTS8</accession>
<dbReference type="SMART" id="SM00304">
    <property type="entry name" value="HAMP"/>
    <property type="match status" value="1"/>
</dbReference>
<evidence type="ECO:0000313" key="19">
    <source>
        <dbReference type="EMBL" id="SMC51804.1"/>
    </source>
</evidence>
<dbReference type="EMBL" id="FWXI01000004">
    <property type="protein sequence ID" value="SMC51804.1"/>
    <property type="molecule type" value="Genomic_DNA"/>
</dbReference>
<dbReference type="InterPro" id="IPR003594">
    <property type="entry name" value="HATPase_dom"/>
</dbReference>
<comment type="subcellular location">
    <subcellularLocation>
        <location evidence="2">Cell membrane</location>
        <topology evidence="2">Multi-pass membrane protein</topology>
    </subcellularLocation>
</comment>
<evidence type="ECO:0000256" key="8">
    <source>
        <dbReference type="ARBA" id="ARBA00022692"/>
    </source>
</evidence>
<dbReference type="PANTHER" id="PTHR43047:SF72">
    <property type="entry name" value="OSMOSENSING HISTIDINE PROTEIN KINASE SLN1"/>
    <property type="match status" value="1"/>
</dbReference>
<evidence type="ECO:0000256" key="9">
    <source>
        <dbReference type="ARBA" id="ARBA00022777"/>
    </source>
</evidence>
<sequence length="775" mass="86704">MTNSHSFGIYSIRWRFIISISLAVVLGLCMTILWTTEQIRQEAELVAMEKVRGDLNLTEALLHSRYPGPWAIRDGKLYKGATLINEDFVFVDEVGQQTGDTCSIFQGDTRVATNIMRAEKRVIGTKVSAEVSQIVLGEGQEFLGEADVVGVKYQAAYRPLRDETGKIIGIWYVGADKSFVDKITGDAIRSVTKSFLLGWFVILAVIWLLTSSLIRPVKLLVSAANRLAVGDLDTEITAHSKDEIGYLSKTFEQMRQKLRLHNQNLEDLVSERTFELKQAYAELKQLDEMKSSFLSTVSHELRTPLTSVLGFARIIQKKLETVILPQITTDDLKVTKAMQQINGNINIIVAEGERLTDLINDVLDLAKMEAGKVNWKIEPQAIKDIITRAVNSTEFLVSQKGLTIITEIQSDLPPVPADRDRLIQVLINLISNAVKFTAEGSITCRAVKTADGVLVTVSDPGIGIAKEDQQTVFEKFKQIGDTLTEKPRGTGLGLPICRQIIEHHSGRIWVESQPDQGSSFCFTLPVSPQANRELSSINRDLLLYQVKCHTRDSKRGDESAKNILVIDDEANIRTLLRQELEASDYTVQEASDGLQALERIYHTLRTDRTTPDLIILDVMMPKMSGFDVAAILKNNPDTMHIPIVMLSIIEDQQRGYSIGVDRYLTKPVNIEVLLSEIKSLLSLESHRKNILVVDDDQTLLQHLTQSLAASGYIVFSTDDSDDCIKRAKSLMPDIIIIDSRFSEQHGILRSLRFEKGFENVFFLLLGNTTERKDSG</sequence>
<dbReference type="PROSITE" id="PS50109">
    <property type="entry name" value="HIS_KIN"/>
    <property type="match status" value="1"/>
</dbReference>
<evidence type="ECO:0000259" key="18">
    <source>
        <dbReference type="PROSITE" id="PS50885"/>
    </source>
</evidence>
<evidence type="ECO:0000313" key="20">
    <source>
        <dbReference type="Proteomes" id="UP000192738"/>
    </source>
</evidence>
<dbReference type="SMART" id="SM00387">
    <property type="entry name" value="HATPase_c"/>
    <property type="match status" value="1"/>
</dbReference>
<keyword evidence="12 15" id="KW-0472">Membrane</keyword>
<proteinExistence type="inferred from homology"/>
<dbReference type="Pfam" id="PF00512">
    <property type="entry name" value="HisKA"/>
    <property type="match status" value="1"/>
</dbReference>
<evidence type="ECO:0000256" key="12">
    <source>
        <dbReference type="ARBA" id="ARBA00023136"/>
    </source>
</evidence>
<keyword evidence="7" id="KW-0808">Transferase</keyword>
<dbReference type="RefSeq" id="WP_084574847.1">
    <property type="nucleotide sequence ID" value="NZ_CP155572.1"/>
</dbReference>
<dbReference type="Pfam" id="PF02518">
    <property type="entry name" value="HATPase_c"/>
    <property type="match status" value="1"/>
</dbReference>
<comment type="catalytic activity">
    <reaction evidence="1">
        <text>ATP + protein L-histidine = ADP + protein N-phospho-L-histidine.</text>
        <dbReference type="EC" id="2.7.13.3"/>
    </reaction>
</comment>
<feature type="transmembrane region" description="Helical" evidence="15">
    <location>
        <begin position="12"/>
        <end position="34"/>
    </location>
</feature>
<evidence type="ECO:0000256" key="11">
    <source>
        <dbReference type="ARBA" id="ARBA00023012"/>
    </source>
</evidence>
<dbReference type="AlphaFoldDB" id="A0A1W1ZTS8"/>
<feature type="domain" description="Histidine kinase" evidence="16">
    <location>
        <begin position="296"/>
        <end position="528"/>
    </location>
</feature>
<keyword evidence="20" id="KW-1185">Reference proteome</keyword>
<dbReference type="PROSITE" id="PS50110">
    <property type="entry name" value="RESPONSE_REGULATORY"/>
    <property type="match status" value="2"/>
</dbReference>
<evidence type="ECO:0000256" key="7">
    <source>
        <dbReference type="ARBA" id="ARBA00022679"/>
    </source>
</evidence>
<dbReference type="GO" id="GO:0000155">
    <property type="term" value="F:phosphorelay sensor kinase activity"/>
    <property type="evidence" value="ECO:0007669"/>
    <property type="project" value="InterPro"/>
</dbReference>
<keyword evidence="9" id="KW-0418">Kinase</keyword>
<keyword evidence="6 14" id="KW-0597">Phosphoprotein</keyword>
<dbReference type="STRING" id="112901.SAMN04488500_104195"/>
<dbReference type="GO" id="GO:0009927">
    <property type="term" value="F:histidine phosphotransfer kinase activity"/>
    <property type="evidence" value="ECO:0007669"/>
    <property type="project" value="TreeGrafter"/>
</dbReference>
<comment type="similarity">
    <text evidence="3">In the N-terminal section; belongs to the phytochrome family.</text>
</comment>
<dbReference type="InterPro" id="IPR029151">
    <property type="entry name" value="Sensor-like_sf"/>
</dbReference>
<evidence type="ECO:0000256" key="10">
    <source>
        <dbReference type="ARBA" id="ARBA00022989"/>
    </source>
</evidence>
<dbReference type="FunFam" id="3.30.565.10:FF:000010">
    <property type="entry name" value="Sensor histidine kinase RcsC"/>
    <property type="match status" value="1"/>
</dbReference>